<dbReference type="InterPro" id="IPR026950">
    <property type="entry name" value="Caps_assemb_Wzi"/>
</dbReference>
<dbReference type="AlphaFoldDB" id="A0A352ISF8"/>
<organism evidence="1 2">
    <name type="scientific">Marinobacter adhaerens</name>
    <dbReference type="NCBI Taxonomy" id="1033846"/>
    <lineage>
        <taxon>Bacteria</taxon>
        <taxon>Pseudomonadati</taxon>
        <taxon>Pseudomonadota</taxon>
        <taxon>Gammaproteobacteria</taxon>
        <taxon>Pseudomonadales</taxon>
        <taxon>Marinobacteraceae</taxon>
        <taxon>Marinobacter</taxon>
    </lineage>
</organism>
<dbReference type="InterPro" id="IPR038636">
    <property type="entry name" value="Wzi_sf"/>
</dbReference>
<proteinExistence type="predicted"/>
<dbReference type="Pfam" id="PF14052">
    <property type="entry name" value="Caps_assemb_Wzi"/>
    <property type="match status" value="1"/>
</dbReference>
<sequence length="80" mass="9044">AVWIDRKASLAPESDLLSWIGPWKLNLFLGQLEEERAIPDAKIIGMRVSFIPVERLEIGLSRIIMFGGEGKSENFSTVWD</sequence>
<dbReference type="EMBL" id="DNNA01000142">
    <property type="protein sequence ID" value="HBC34391.1"/>
    <property type="molecule type" value="Genomic_DNA"/>
</dbReference>
<evidence type="ECO:0000313" key="2">
    <source>
        <dbReference type="Proteomes" id="UP000263489"/>
    </source>
</evidence>
<evidence type="ECO:0000313" key="1">
    <source>
        <dbReference type="EMBL" id="HBC34391.1"/>
    </source>
</evidence>
<dbReference type="Gene3D" id="2.40.160.130">
    <property type="entry name" value="Capsule assembly protein Wzi"/>
    <property type="match status" value="1"/>
</dbReference>
<protein>
    <submittedName>
        <fullName evidence="1">Capsule assembly Wzi family protein</fullName>
    </submittedName>
</protein>
<name>A0A352ISF8_9GAMM</name>
<gene>
    <name evidence="1" type="ORF">DC045_08755</name>
</gene>
<feature type="non-terminal residue" evidence="1">
    <location>
        <position position="1"/>
    </location>
</feature>
<reference evidence="1 2" key="1">
    <citation type="journal article" date="2018" name="Nat. Biotechnol.">
        <title>A standardized bacterial taxonomy based on genome phylogeny substantially revises the tree of life.</title>
        <authorList>
            <person name="Parks D.H."/>
            <person name="Chuvochina M."/>
            <person name="Waite D.W."/>
            <person name="Rinke C."/>
            <person name="Skarshewski A."/>
            <person name="Chaumeil P.A."/>
            <person name="Hugenholtz P."/>
        </authorList>
    </citation>
    <scope>NUCLEOTIDE SEQUENCE [LARGE SCALE GENOMIC DNA]</scope>
    <source>
        <strain evidence="1">UBA9380</strain>
    </source>
</reference>
<accession>A0A352ISF8</accession>
<feature type="non-terminal residue" evidence="1">
    <location>
        <position position="80"/>
    </location>
</feature>
<dbReference type="Proteomes" id="UP000263489">
    <property type="component" value="Unassembled WGS sequence"/>
</dbReference>
<comment type="caution">
    <text evidence="1">The sequence shown here is derived from an EMBL/GenBank/DDBJ whole genome shotgun (WGS) entry which is preliminary data.</text>
</comment>